<dbReference type="AlphaFoldDB" id="V2U6L5"/>
<feature type="transmembrane region" description="Helical" evidence="1">
    <location>
        <begin position="12"/>
        <end position="29"/>
    </location>
</feature>
<name>V2U6L5_9GAMM</name>
<keyword evidence="1" id="KW-0472">Membrane</keyword>
<comment type="caution">
    <text evidence="2">The sequence shown here is derived from an EMBL/GenBank/DDBJ whole genome shotgun (WGS) entry which is preliminary data.</text>
</comment>
<gene>
    <name evidence="2" type="ORF">P253_00775</name>
</gene>
<evidence type="ECO:0000313" key="3">
    <source>
        <dbReference type="Proteomes" id="UP000018415"/>
    </source>
</evidence>
<organism evidence="2 3">
    <name type="scientific">Acinetobacter indicus CIP 110367</name>
    <dbReference type="NCBI Taxonomy" id="1341679"/>
    <lineage>
        <taxon>Bacteria</taxon>
        <taxon>Pseudomonadati</taxon>
        <taxon>Pseudomonadota</taxon>
        <taxon>Gammaproteobacteria</taxon>
        <taxon>Moraxellales</taxon>
        <taxon>Moraxellaceae</taxon>
        <taxon>Acinetobacter</taxon>
    </lineage>
</organism>
<evidence type="ECO:0000256" key="1">
    <source>
        <dbReference type="SAM" id="Phobius"/>
    </source>
</evidence>
<sequence>MKVNTRRSLDITVLVSASCIITCLIYLLGQTRVVLF</sequence>
<proteinExistence type="predicted"/>
<reference evidence="2 3" key="1">
    <citation type="submission" date="2013-10" db="EMBL/GenBank/DDBJ databases">
        <title>The Genome Sequence of Acinetobacter indicus CIP 110367.</title>
        <authorList>
            <consortium name="The Broad Institute Genomics Platform"/>
            <consortium name="The Broad Institute Genome Sequencing Center for Infectious Disease"/>
            <person name="Cerqueira G."/>
            <person name="Feldgarden M."/>
            <person name="Courvalin P."/>
            <person name="Grillot-Courvalin C."/>
            <person name="Clermont D."/>
            <person name="Rocha E."/>
            <person name="Yoon E.-J."/>
            <person name="Nemec A."/>
            <person name="Young S.K."/>
            <person name="Zeng Q."/>
            <person name="Gargeya S."/>
            <person name="Fitzgerald M."/>
            <person name="Abouelleil A."/>
            <person name="Alvarado L."/>
            <person name="Berlin A.M."/>
            <person name="Chapman S.B."/>
            <person name="Gainer-Dewar J."/>
            <person name="Goldberg J."/>
            <person name="Gnerre S."/>
            <person name="Griggs A."/>
            <person name="Gujja S."/>
            <person name="Hansen M."/>
            <person name="Howarth C."/>
            <person name="Imamovic A."/>
            <person name="Ireland A."/>
            <person name="Larimer J."/>
            <person name="McCowan C."/>
            <person name="Murphy C."/>
            <person name="Pearson M."/>
            <person name="Poon T.W."/>
            <person name="Priest M."/>
            <person name="Roberts A."/>
            <person name="Saif S."/>
            <person name="Shea T."/>
            <person name="Sykes S."/>
            <person name="Wortman J."/>
            <person name="Nusbaum C."/>
            <person name="Birren B."/>
        </authorList>
    </citation>
    <scope>NUCLEOTIDE SEQUENCE [LARGE SCALE GENOMIC DNA]</scope>
    <source>
        <strain evidence="2 3">CIP 110367</strain>
    </source>
</reference>
<dbReference type="HOGENOM" id="CLU_3354043_0_0_6"/>
<dbReference type="EMBL" id="AYET01000001">
    <property type="protein sequence ID" value="ESK49918.1"/>
    <property type="molecule type" value="Genomic_DNA"/>
</dbReference>
<evidence type="ECO:0000313" key="2">
    <source>
        <dbReference type="EMBL" id="ESK49918.1"/>
    </source>
</evidence>
<protein>
    <submittedName>
        <fullName evidence="2">Uncharacterized protein</fullName>
    </submittedName>
</protein>
<keyword evidence="1" id="KW-0812">Transmembrane</keyword>
<dbReference type="Proteomes" id="UP000018415">
    <property type="component" value="Unassembled WGS sequence"/>
</dbReference>
<keyword evidence="3" id="KW-1185">Reference proteome</keyword>
<keyword evidence="1" id="KW-1133">Transmembrane helix</keyword>
<accession>V2U6L5</accession>